<comment type="caution">
    <text evidence="6">The sequence shown here is derived from an EMBL/GenBank/DDBJ whole genome shotgun (WGS) entry which is preliminary data.</text>
</comment>
<evidence type="ECO:0000259" key="5">
    <source>
        <dbReference type="Pfam" id="PF00881"/>
    </source>
</evidence>
<dbReference type="RefSeq" id="WP_039341681.1">
    <property type="nucleotide sequence ID" value="NZ_PGEZ01000001.1"/>
</dbReference>
<keyword evidence="7" id="KW-1185">Reference proteome</keyword>
<organism evidence="6 7">
    <name type="scientific">Mumia flava</name>
    <dbReference type="NCBI Taxonomy" id="1348852"/>
    <lineage>
        <taxon>Bacteria</taxon>
        <taxon>Bacillati</taxon>
        <taxon>Actinomycetota</taxon>
        <taxon>Actinomycetes</taxon>
        <taxon>Propionibacteriales</taxon>
        <taxon>Nocardioidaceae</taxon>
        <taxon>Mumia</taxon>
    </lineage>
</organism>
<evidence type="ECO:0000313" key="6">
    <source>
        <dbReference type="EMBL" id="PJJ57234.1"/>
    </source>
</evidence>
<dbReference type="OrthoDB" id="9784375at2"/>
<dbReference type="InterPro" id="IPR050461">
    <property type="entry name" value="Nitroreductase_HadB/RutE"/>
</dbReference>
<evidence type="ECO:0000256" key="4">
    <source>
        <dbReference type="ARBA" id="ARBA00023002"/>
    </source>
</evidence>
<dbReference type="PANTHER" id="PTHR43543:SF1">
    <property type="entry name" value="MALONIC SEMIALDEHYDE REDUCTASE RUTE-RELATED"/>
    <property type="match status" value="1"/>
</dbReference>
<dbReference type="SUPFAM" id="SSF55469">
    <property type="entry name" value="FMN-dependent nitroreductase-like"/>
    <property type="match status" value="1"/>
</dbReference>
<keyword evidence="3" id="KW-0521">NADP</keyword>
<keyword evidence="2" id="KW-0288">FMN</keyword>
<sequence>MTQTIPELALAPAAQDLLFREARTANTFSDEPVTPDEIRAVYDLVKYGPTAMNSQPLRITLVSSDEARSRLLPLMAEGNRAKTASAPLVAILSSDSDFHEHFPTTFPHKPDAREMFAGMGEARAPMAELNTGLQIGYFIVGVRAAGLYAGPMTGFDAAGVDAEFLAGTSQRSRVIVNIGHPGADAYLDRLPRLEAEHVITVL</sequence>
<dbReference type="CDD" id="cd02148">
    <property type="entry name" value="RutE-like"/>
    <property type="match status" value="1"/>
</dbReference>
<dbReference type="AlphaFoldDB" id="A0A0B2BNS9"/>
<dbReference type="InterPro" id="IPR000415">
    <property type="entry name" value="Nitroreductase-like"/>
</dbReference>
<evidence type="ECO:0000256" key="1">
    <source>
        <dbReference type="ARBA" id="ARBA00022630"/>
    </source>
</evidence>
<dbReference type="Pfam" id="PF00881">
    <property type="entry name" value="Nitroreductase"/>
    <property type="match status" value="1"/>
</dbReference>
<dbReference type="InterPro" id="IPR023936">
    <property type="entry name" value="RutE-like"/>
</dbReference>
<evidence type="ECO:0000256" key="3">
    <source>
        <dbReference type="ARBA" id="ARBA00022857"/>
    </source>
</evidence>
<keyword evidence="4" id="KW-0560">Oxidoreductase</keyword>
<keyword evidence="1" id="KW-0285">Flavoprotein</keyword>
<name>A0A0B2BNS9_9ACTN</name>
<reference evidence="6 7" key="1">
    <citation type="submission" date="2017-11" db="EMBL/GenBank/DDBJ databases">
        <title>Genomic Encyclopedia of Archaeal and Bacterial Type Strains, Phase II (KMG-II): From Individual Species to Whole Genera.</title>
        <authorList>
            <person name="Goeker M."/>
        </authorList>
    </citation>
    <scope>NUCLEOTIDE SEQUENCE [LARGE SCALE GENOMIC DNA]</scope>
    <source>
        <strain evidence="6 7">DSM 27763</strain>
    </source>
</reference>
<feature type="domain" description="Nitroreductase" evidence="5">
    <location>
        <begin position="22"/>
        <end position="180"/>
    </location>
</feature>
<dbReference type="GO" id="GO:0016491">
    <property type="term" value="F:oxidoreductase activity"/>
    <property type="evidence" value="ECO:0007669"/>
    <property type="project" value="UniProtKB-KW"/>
</dbReference>
<dbReference type="PANTHER" id="PTHR43543">
    <property type="entry name" value="MALONIC SEMIALDEHYDE REDUCTASE RUTE-RELATED"/>
    <property type="match status" value="1"/>
</dbReference>
<proteinExistence type="predicted"/>
<dbReference type="NCBIfam" id="NF003768">
    <property type="entry name" value="PRK05365.1"/>
    <property type="match status" value="1"/>
</dbReference>
<evidence type="ECO:0000313" key="7">
    <source>
        <dbReference type="Proteomes" id="UP000230842"/>
    </source>
</evidence>
<accession>A0A0B2BNS9</accession>
<evidence type="ECO:0000256" key="2">
    <source>
        <dbReference type="ARBA" id="ARBA00022643"/>
    </source>
</evidence>
<dbReference type="InterPro" id="IPR029479">
    <property type="entry name" value="Nitroreductase"/>
</dbReference>
<gene>
    <name evidence="6" type="ORF">CLV56_1460</name>
</gene>
<dbReference type="EMBL" id="PGEZ01000001">
    <property type="protein sequence ID" value="PJJ57234.1"/>
    <property type="molecule type" value="Genomic_DNA"/>
</dbReference>
<dbReference type="Gene3D" id="3.40.109.10">
    <property type="entry name" value="NADH Oxidase"/>
    <property type="match status" value="1"/>
</dbReference>
<protein>
    <submittedName>
        <fullName evidence="6">3-hydroxypropanoate dehydrogenase</fullName>
    </submittedName>
</protein>
<dbReference type="Proteomes" id="UP000230842">
    <property type="component" value="Unassembled WGS sequence"/>
</dbReference>